<comment type="caution">
    <text evidence="2">The sequence shown here is derived from an EMBL/GenBank/DDBJ whole genome shotgun (WGS) entry which is preliminary data.</text>
</comment>
<evidence type="ECO:0000313" key="2">
    <source>
        <dbReference type="EMBL" id="KAJ8450347.1"/>
    </source>
</evidence>
<dbReference type="EMBL" id="JAKOGI010000016">
    <property type="protein sequence ID" value="KAJ8450347.1"/>
    <property type="molecule type" value="Genomic_DNA"/>
</dbReference>
<dbReference type="OrthoDB" id="776574at2759"/>
<reference evidence="2" key="1">
    <citation type="submission" date="2022-04" db="EMBL/GenBank/DDBJ databases">
        <title>Carnegiea gigantea Genome sequencing and assembly v2.</title>
        <authorList>
            <person name="Copetti D."/>
            <person name="Sanderson M.J."/>
            <person name="Burquez A."/>
            <person name="Wojciechowski M.F."/>
        </authorList>
    </citation>
    <scope>NUCLEOTIDE SEQUENCE</scope>
    <source>
        <strain evidence="2">SGP5-SGP5p</strain>
        <tissue evidence="2">Aerial part</tissue>
    </source>
</reference>
<name>A0A9Q1KXF3_9CARY</name>
<feature type="compositionally biased region" description="Low complexity" evidence="1">
    <location>
        <begin position="143"/>
        <end position="166"/>
    </location>
</feature>
<keyword evidence="3" id="KW-1185">Reference proteome</keyword>
<feature type="region of interest" description="Disordered" evidence="1">
    <location>
        <begin position="246"/>
        <end position="298"/>
    </location>
</feature>
<feature type="compositionally biased region" description="Polar residues" evidence="1">
    <location>
        <begin position="167"/>
        <end position="181"/>
    </location>
</feature>
<gene>
    <name evidence="2" type="ORF">Cgig2_004804</name>
</gene>
<feature type="compositionally biased region" description="Polar residues" evidence="1">
    <location>
        <begin position="44"/>
        <end position="56"/>
    </location>
</feature>
<proteinExistence type="predicted"/>
<protein>
    <submittedName>
        <fullName evidence="2">Uncharacterized protein</fullName>
    </submittedName>
</protein>
<feature type="compositionally biased region" description="Polar residues" evidence="1">
    <location>
        <begin position="199"/>
        <end position="212"/>
    </location>
</feature>
<feature type="compositionally biased region" description="Polar residues" evidence="1">
    <location>
        <begin position="65"/>
        <end position="75"/>
    </location>
</feature>
<feature type="region of interest" description="Disordered" evidence="1">
    <location>
        <begin position="22"/>
        <end position="212"/>
    </location>
</feature>
<feature type="compositionally biased region" description="Basic and acidic residues" evidence="1">
    <location>
        <begin position="246"/>
        <end position="255"/>
    </location>
</feature>
<evidence type="ECO:0000256" key="1">
    <source>
        <dbReference type="SAM" id="MobiDB-lite"/>
    </source>
</evidence>
<dbReference type="PANTHER" id="PTHR34193">
    <property type="entry name" value="OS11G0199801 PROTEIN"/>
    <property type="match status" value="1"/>
</dbReference>
<accession>A0A9Q1KXF3</accession>
<dbReference type="PANTHER" id="PTHR34193:SF1">
    <property type="entry name" value="EXPRESSED PROTEIN"/>
    <property type="match status" value="1"/>
</dbReference>
<organism evidence="2 3">
    <name type="scientific">Carnegiea gigantea</name>
    <dbReference type="NCBI Taxonomy" id="171969"/>
    <lineage>
        <taxon>Eukaryota</taxon>
        <taxon>Viridiplantae</taxon>
        <taxon>Streptophyta</taxon>
        <taxon>Embryophyta</taxon>
        <taxon>Tracheophyta</taxon>
        <taxon>Spermatophyta</taxon>
        <taxon>Magnoliopsida</taxon>
        <taxon>eudicotyledons</taxon>
        <taxon>Gunneridae</taxon>
        <taxon>Pentapetalae</taxon>
        <taxon>Caryophyllales</taxon>
        <taxon>Cactineae</taxon>
        <taxon>Cactaceae</taxon>
        <taxon>Cactoideae</taxon>
        <taxon>Echinocereeae</taxon>
        <taxon>Carnegiea</taxon>
    </lineage>
</organism>
<feature type="region of interest" description="Disordered" evidence="1">
    <location>
        <begin position="325"/>
        <end position="345"/>
    </location>
</feature>
<dbReference type="AlphaFoldDB" id="A0A9Q1KXF3"/>
<sequence length="377" mass="40867">MLDSGPKAPENRIHLFDPVGLINDSYGGYRSSSYAIRPRRPTKSYDSFTAAETNTPGGLRPYDSFTESSTNTTGALRSDDSLTDSTNRGLRSYDHSPRDTNGGALRSYDHGPKDTNGGVLELRFGVDSDESDASTPRLWKPTSAAIPNSVSPSPISPTSPTAGSSPLHPTSPKSVTSSPLHPTSPKPVGSPVNPPVNPTHHQYQTMSPSTRTQVIAKGRKELMEMVRDLPESFNELSLKDIVEQKPVTEKQKEIDLPAEQKLVKETAKEKKAKKQKTKKSGKNVNKSDSKKKMVRSKSVDSGGFLLRTSVFPSFLGSKKRKKSLNAASSFKIAPVSKAQPAQTRPMKGAATNFYVAFASSMAGESEAKHNLEFDSDV</sequence>
<evidence type="ECO:0000313" key="3">
    <source>
        <dbReference type="Proteomes" id="UP001153076"/>
    </source>
</evidence>
<dbReference type="Proteomes" id="UP001153076">
    <property type="component" value="Unassembled WGS sequence"/>
</dbReference>
<feature type="compositionally biased region" description="Basic residues" evidence="1">
    <location>
        <begin position="270"/>
        <end position="281"/>
    </location>
</feature>